<dbReference type="GO" id="GO:0070126">
    <property type="term" value="P:mitochondrial translational termination"/>
    <property type="evidence" value="ECO:0007669"/>
    <property type="project" value="UniProtKB-ARBA"/>
</dbReference>
<dbReference type="PANTHER" id="PTHR43804:SF7">
    <property type="entry name" value="LD18447P"/>
    <property type="match status" value="1"/>
</dbReference>
<feature type="domain" description="Prokaryotic-type class I peptide chain release factors" evidence="8">
    <location>
        <begin position="226"/>
        <end position="242"/>
    </location>
</feature>
<evidence type="ECO:0000256" key="7">
    <source>
        <dbReference type="SAM" id="MobiDB-lite"/>
    </source>
</evidence>
<dbReference type="HAMAP" id="MF_00093">
    <property type="entry name" value="Rel_fac_1"/>
    <property type="match status" value="1"/>
</dbReference>
<dbReference type="GO" id="GO:0016149">
    <property type="term" value="F:translation release factor activity, codon specific"/>
    <property type="evidence" value="ECO:0007669"/>
    <property type="project" value="InterPro"/>
</dbReference>
<dbReference type="SMART" id="SM00937">
    <property type="entry name" value="PCRF"/>
    <property type="match status" value="1"/>
</dbReference>
<name>A0AAW2H5X2_9NEOP</name>
<organism evidence="9">
    <name type="scientific">Menopon gallinae</name>
    <name type="common">poultry shaft louse</name>
    <dbReference type="NCBI Taxonomy" id="328185"/>
    <lineage>
        <taxon>Eukaryota</taxon>
        <taxon>Metazoa</taxon>
        <taxon>Ecdysozoa</taxon>
        <taxon>Arthropoda</taxon>
        <taxon>Hexapoda</taxon>
        <taxon>Insecta</taxon>
        <taxon>Pterygota</taxon>
        <taxon>Neoptera</taxon>
        <taxon>Paraneoptera</taxon>
        <taxon>Psocodea</taxon>
        <taxon>Troctomorpha</taxon>
        <taxon>Phthiraptera</taxon>
        <taxon>Amblycera</taxon>
        <taxon>Menoponidae</taxon>
        <taxon>Menopon</taxon>
    </lineage>
</organism>
<evidence type="ECO:0000256" key="4">
    <source>
        <dbReference type="ARBA" id="ARBA00022490"/>
    </source>
</evidence>
<dbReference type="PROSITE" id="PS00745">
    <property type="entry name" value="RF_PROK_I"/>
    <property type="match status" value="1"/>
</dbReference>
<evidence type="ECO:0000256" key="1">
    <source>
        <dbReference type="ARBA" id="ARBA00004496"/>
    </source>
</evidence>
<dbReference type="InterPro" id="IPR005139">
    <property type="entry name" value="PCRF"/>
</dbReference>
<keyword evidence="5" id="KW-0648">Protein biosynthesis</keyword>
<dbReference type="InterPro" id="IPR004373">
    <property type="entry name" value="RF-1"/>
</dbReference>
<feature type="coiled-coil region" evidence="6">
    <location>
        <begin position="7"/>
        <end position="94"/>
    </location>
</feature>
<dbReference type="FunFam" id="3.30.70.1660:FF:000002">
    <property type="entry name" value="Peptide chain release factor 1"/>
    <property type="match status" value="1"/>
</dbReference>
<evidence type="ECO:0000256" key="5">
    <source>
        <dbReference type="ARBA" id="ARBA00022917"/>
    </source>
</evidence>
<sequence>MSFSKNLDSILQKYNELENSLAKGAQELGENYAKISKEYSDLTPVVTLIKELRKKQQDEKDLLDLISSEDSELKNLAEEELHDLKKRLDTLEKEIQIALLPKDEDEGKNIILEIRAGTGGDEAALFVADLFRMYQKYAEKNRWKVEVISFNDTEKGGFKEVIVLISGKEAFANLKFESGVHRVQRIPDTESNGRVHTSAATVAVLPEALDVDVKINPNDLRIDVYRASGAGGQHVNTTDSAVRITHIPTGIVVAQQSERSQHKNKEKAMKVLMARLYDHEKRQQEKEIKESRKSQVGSGDRSARIRTYNYPQGRITDHRINYTVYKLTEFLNGEIDELVKALVSYDRSIKLSASEDSQ</sequence>
<dbReference type="EMBL" id="JARGDH010000093">
    <property type="protein sequence ID" value="KAL0263795.1"/>
    <property type="molecule type" value="Genomic_DNA"/>
</dbReference>
<keyword evidence="4" id="KW-0963">Cytoplasm</keyword>
<dbReference type="Gene3D" id="3.30.160.20">
    <property type="match status" value="1"/>
</dbReference>
<evidence type="ECO:0000256" key="2">
    <source>
        <dbReference type="ARBA" id="ARBA00010835"/>
    </source>
</evidence>
<keyword evidence="3" id="KW-0488">Methylation</keyword>
<dbReference type="SUPFAM" id="SSF75620">
    <property type="entry name" value="Release factor"/>
    <property type="match status" value="1"/>
</dbReference>
<gene>
    <name evidence="9" type="ORF">PYX00_011093</name>
</gene>
<evidence type="ECO:0000259" key="8">
    <source>
        <dbReference type="PROSITE" id="PS00745"/>
    </source>
</evidence>
<evidence type="ECO:0000256" key="3">
    <source>
        <dbReference type="ARBA" id="ARBA00022481"/>
    </source>
</evidence>
<dbReference type="Gene3D" id="3.30.70.1660">
    <property type="match status" value="1"/>
</dbReference>
<accession>A0AAW2H5X2</accession>
<dbReference type="NCBIfam" id="NF001859">
    <property type="entry name" value="PRK00591.1"/>
    <property type="match status" value="1"/>
</dbReference>
<feature type="compositionally biased region" description="Basic and acidic residues" evidence="7">
    <location>
        <begin position="281"/>
        <end position="293"/>
    </location>
</feature>
<dbReference type="InterPro" id="IPR045853">
    <property type="entry name" value="Pep_chain_release_fac_I_sf"/>
</dbReference>
<keyword evidence="6" id="KW-0175">Coiled coil</keyword>
<dbReference type="InterPro" id="IPR000352">
    <property type="entry name" value="Pep_chain_release_fac_I"/>
</dbReference>
<reference evidence="9" key="1">
    <citation type="journal article" date="2024" name="Gigascience">
        <title>Chromosome-level genome of the poultry shaft louse Menopon gallinae provides insight into the host-switching and adaptive evolution of parasitic lice.</title>
        <authorList>
            <person name="Xu Y."/>
            <person name="Ma L."/>
            <person name="Liu S."/>
            <person name="Liang Y."/>
            <person name="Liu Q."/>
            <person name="He Z."/>
            <person name="Tian L."/>
            <person name="Duan Y."/>
            <person name="Cai W."/>
            <person name="Li H."/>
            <person name="Song F."/>
        </authorList>
    </citation>
    <scope>NUCLEOTIDE SEQUENCE</scope>
    <source>
        <strain evidence="9">Cailab_2023a</strain>
    </source>
</reference>
<comment type="subcellular location">
    <subcellularLocation>
        <location evidence="1">Cytoplasm</location>
    </subcellularLocation>
</comment>
<dbReference type="GO" id="GO:0005829">
    <property type="term" value="C:cytosol"/>
    <property type="evidence" value="ECO:0007669"/>
    <property type="project" value="UniProtKB-ARBA"/>
</dbReference>
<dbReference type="FunFam" id="3.30.70.1660:FF:000004">
    <property type="entry name" value="Peptide chain release factor 1"/>
    <property type="match status" value="1"/>
</dbReference>
<dbReference type="Pfam" id="PF03462">
    <property type="entry name" value="PCRF"/>
    <property type="match status" value="1"/>
</dbReference>
<dbReference type="AlphaFoldDB" id="A0AAW2H5X2"/>
<dbReference type="PANTHER" id="PTHR43804">
    <property type="entry name" value="LD18447P"/>
    <property type="match status" value="1"/>
</dbReference>
<proteinExistence type="inferred from homology"/>
<protein>
    <recommendedName>
        <fullName evidence="8">Prokaryotic-type class I peptide chain release factors domain-containing protein</fullName>
    </recommendedName>
</protein>
<dbReference type="InterPro" id="IPR050057">
    <property type="entry name" value="Prokaryotic/Mito_RF"/>
</dbReference>
<dbReference type="Gene3D" id="6.10.140.1950">
    <property type="match status" value="1"/>
</dbReference>
<feature type="region of interest" description="Disordered" evidence="7">
    <location>
        <begin position="281"/>
        <end position="305"/>
    </location>
</feature>
<comment type="caution">
    <text evidence="9">The sequence shown here is derived from an EMBL/GenBank/DDBJ whole genome shotgun (WGS) entry which is preliminary data.</text>
</comment>
<dbReference type="Pfam" id="PF00472">
    <property type="entry name" value="RF-1"/>
    <property type="match status" value="1"/>
</dbReference>
<evidence type="ECO:0000313" key="9">
    <source>
        <dbReference type="EMBL" id="KAL0263795.1"/>
    </source>
</evidence>
<dbReference type="NCBIfam" id="TIGR00019">
    <property type="entry name" value="prfA"/>
    <property type="match status" value="1"/>
</dbReference>
<dbReference type="GO" id="GO:0005739">
    <property type="term" value="C:mitochondrion"/>
    <property type="evidence" value="ECO:0007669"/>
    <property type="project" value="GOC"/>
</dbReference>
<evidence type="ECO:0000256" key="6">
    <source>
        <dbReference type="SAM" id="Coils"/>
    </source>
</evidence>
<comment type="similarity">
    <text evidence="2">Belongs to the prokaryotic/mitochondrial release factor family.</text>
</comment>
<dbReference type="FunFam" id="3.30.160.20:FF:000004">
    <property type="entry name" value="Peptide chain release factor 1"/>
    <property type="match status" value="1"/>
</dbReference>